<gene>
    <name evidence="10" type="ordered locus">SCATT_26460</name>
</gene>
<dbReference type="HOGENOM" id="CLU_060923_0_0_11"/>
<proteinExistence type="inferred from homology"/>
<evidence type="ECO:0000256" key="5">
    <source>
        <dbReference type="ARBA" id="ARBA00023049"/>
    </source>
</evidence>
<evidence type="ECO:0000256" key="7">
    <source>
        <dbReference type="SAM" id="MobiDB-lite"/>
    </source>
</evidence>
<evidence type="ECO:0000259" key="9">
    <source>
        <dbReference type="Pfam" id="PF01435"/>
    </source>
</evidence>
<accession>G8WZP1</accession>
<dbReference type="PATRIC" id="fig|1003195.11.peg.4156"/>
<keyword evidence="8" id="KW-0472">Membrane</keyword>
<evidence type="ECO:0000313" key="11">
    <source>
        <dbReference type="Proteomes" id="UP000007842"/>
    </source>
</evidence>
<name>F8K3A6_STREN</name>
<dbReference type="RefSeq" id="WP_014143402.1">
    <property type="nucleotide sequence ID" value="NC_016111.1"/>
</dbReference>
<evidence type="ECO:0000256" key="4">
    <source>
        <dbReference type="ARBA" id="ARBA00022833"/>
    </source>
</evidence>
<dbReference type="GO" id="GO:0046872">
    <property type="term" value="F:metal ion binding"/>
    <property type="evidence" value="ECO:0007669"/>
    <property type="project" value="UniProtKB-KW"/>
</dbReference>
<sequence>MTWAVWAPLLAPLLAVPAARRLADFLPPRAAAALLTATAVLLALLSAGSLALLTAAGLLRLPVVAALGHLSAPLMRRDNPVALPIGVAAALTLTVALAAALHTARRHRAELSRAAGYAARHGGAGDLTVLPDPGADAYALPGRPGRVVVTAGMLRELDPRERAVLLAHERAHLRGRHHLLLICTDLAARLHPALLPLREPLSFHLERWADESAADAVGDRRLTARAVGRAALAASAAPARRRPAAALAAGAGPVPRRVAALLGTEQPGARRTASAPGRFAAAGAAVLAACVLASGVSALEAAQELHENIESAQSVEVAHDHPHDPAGHRFAPPESR</sequence>
<protein>
    <recommendedName>
        <fullName evidence="9">Peptidase M48 domain-containing protein</fullName>
    </recommendedName>
</protein>
<evidence type="ECO:0000256" key="8">
    <source>
        <dbReference type="SAM" id="Phobius"/>
    </source>
</evidence>
<organism evidence="10 11">
    <name type="scientific">Streptantibioticus cattleyicolor (strain ATCC 35852 / DSM 46488 / JCM 4925 / NBRC 14057 / NRRL 8057)</name>
    <name type="common">Streptomyces cattleya</name>
    <dbReference type="NCBI Taxonomy" id="1003195"/>
    <lineage>
        <taxon>Bacteria</taxon>
        <taxon>Bacillati</taxon>
        <taxon>Actinomycetota</taxon>
        <taxon>Actinomycetes</taxon>
        <taxon>Kitasatosporales</taxon>
        <taxon>Streptomycetaceae</taxon>
        <taxon>Streptantibioticus</taxon>
    </lineage>
</organism>
<evidence type="ECO:0000256" key="1">
    <source>
        <dbReference type="ARBA" id="ARBA00022670"/>
    </source>
</evidence>
<feature type="compositionally biased region" description="Basic and acidic residues" evidence="7">
    <location>
        <begin position="317"/>
        <end position="327"/>
    </location>
</feature>
<feature type="domain" description="Peptidase M48" evidence="9">
    <location>
        <begin position="126"/>
        <end position="185"/>
    </location>
</feature>
<dbReference type="STRING" id="1003195.SCATT_26460"/>
<keyword evidence="5 6" id="KW-0482">Metalloprotease</keyword>
<feature type="transmembrane region" description="Helical" evidence="8">
    <location>
        <begin position="33"/>
        <end position="53"/>
    </location>
</feature>
<dbReference type="KEGG" id="scy:SCATT_26460"/>
<dbReference type="eggNOG" id="COG0501">
    <property type="taxonomic scope" value="Bacteria"/>
</dbReference>
<keyword evidence="8" id="KW-0812">Transmembrane</keyword>
<dbReference type="KEGG" id="sct:SCAT_2665"/>
<dbReference type="PANTHER" id="PTHR34978:SF3">
    <property type="entry name" value="SLR0241 PROTEIN"/>
    <property type="match status" value="1"/>
</dbReference>
<dbReference type="Proteomes" id="UP000007842">
    <property type="component" value="Chromosome"/>
</dbReference>
<accession>F8K3A6</accession>
<dbReference type="PANTHER" id="PTHR34978">
    <property type="entry name" value="POSSIBLE SENSOR-TRANSDUCER PROTEIN BLAR"/>
    <property type="match status" value="1"/>
</dbReference>
<evidence type="ECO:0000256" key="6">
    <source>
        <dbReference type="RuleBase" id="RU003983"/>
    </source>
</evidence>
<dbReference type="Gene3D" id="3.30.2010.10">
    <property type="entry name" value="Metalloproteases ('zincins'), catalytic domain"/>
    <property type="match status" value="1"/>
</dbReference>
<comment type="cofactor">
    <cofactor evidence="6">
        <name>Zn(2+)</name>
        <dbReference type="ChEBI" id="CHEBI:29105"/>
    </cofactor>
    <text evidence="6">Binds 1 zinc ion per subunit.</text>
</comment>
<keyword evidence="2" id="KW-0479">Metal-binding</keyword>
<dbReference type="OrthoDB" id="9785340at2"/>
<evidence type="ECO:0000256" key="3">
    <source>
        <dbReference type="ARBA" id="ARBA00022801"/>
    </source>
</evidence>
<dbReference type="EMBL" id="CP003219">
    <property type="protein sequence ID" value="AEW95017.1"/>
    <property type="molecule type" value="Genomic_DNA"/>
</dbReference>
<dbReference type="InterPro" id="IPR001915">
    <property type="entry name" value="Peptidase_M48"/>
</dbReference>
<dbReference type="CDD" id="cd07326">
    <property type="entry name" value="M56_BlaR1_MecR1_like"/>
    <property type="match status" value="1"/>
</dbReference>
<keyword evidence="4 6" id="KW-0862">Zinc</keyword>
<keyword evidence="8" id="KW-1133">Transmembrane helix</keyword>
<feature type="region of interest" description="Disordered" evidence="7">
    <location>
        <begin position="317"/>
        <end position="336"/>
    </location>
</feature>
<dbReference type="AlphaFoldDB" id="F8K3A6"/>
<dbReference type="GO" id="GO:0006508">
    <property type="term" value="P:proteolysis"/>
    <property type="evidence" value="ECO:0007669"/>
    <property type="project" value="UniProtKB-KW"/>
</dbReference>
<keyword evidence="11" id="KW-1185">Reference proteome</keyword>
<dbReference type="GO" id="GO:0004222">
    <property type="term" value="F:metalloendopeptidase activity"/>
    <property type="evidence" value="ECO:0007669"/>
    <property type="project" value="InterPro"/>
</dbReference>
<keyword evidence="3 6" id="KW-0378">Hydrolase</keyword>
<reference evidence="11" key="1">
    <citation type="submission" date="2011-12" db="EMBL/GenBank/DDBJ databases">
        <title>Complete genome sequence of Streptomyces cattleya strain DSM 46488.</title>
        <authorList>
            <person name="Ou H.-Y."/>
            <person name="Li P."/>
            <person name="Zhao C."/>
            <person name="O'Hagan D."/>
            <person name="Deng Z."/>
        </authorList>
    </citation>
    <scope>NUCLEOTIDE SEQUENCE [LARGE SCALE GENOMIC DNA]</scope>
    <source>
        <strain evidence="11">ATCC 35852 / DSM 46488 / JCM 4925 / NBRC 14057 / NRRL 8057</strain>
    </source>
</reference>
<evidence type="ECO:0000313" key="10">
    <source>
        <dbReference type="EMBL" id="AEW95017.1"/>
    </source>
</evidence>
<feature type="transmembrane region" description="Helical" evidence="8">
    <location>
        <begin position="81"/>
        <end position="101"/>
    </location>
</feature>
<dbReference type="InterPro" id="IPR052173">
    <property type="entry name" value="Beta-lactam_resp_regulator"/>
</dbReference>
<keyword evidence="1 6" id="KW-0645">Protease</keyword>
<comment type="similarity">
    <text evidence="6">Belongs to the peptidase M48 family.</text>
</comment>
<evidence type="ECO:0000256" key="2">
    <source>
        <dbReference type="ARBA" id="ARBA00022723"/>
    </source>
</evidence>
<dbReference type="Pfam" id="PF01435">
    <property type="entry name" value="Peptidase_M48"/>
    <property type="match status" value="1"/>
</dbReference>